<evidence type="ECO:0000313" key="23">
    <source>
        <dbReference type="EMBL" id="RLL95961.1"/>
    </source>
</evidence>
<dbReference type="InterPro" id="IPR001287">
    <property type="entry name" value="NO2-reductase_Cu"/>
</dbReference>
<dbReference type="GO" id="GO:0005783">
    <property type="term" value="C:endoplasmic reticulum"/>
    <property type="evidence" value="ECO:0007669"/>
    <property type="project" value="TreeGrafter"/>
</dbReference>
<keyword evidence="8" id="KW-0732">Signal</keyword>
<comment type="subunit">
    <text evidence="6">Homotrimer.</text>
</comment>
<evidence type="ECO:0000256" key="1">
    <source>
        <dbReference type="ARBA" id="ARBA00001960"/>
    </source>
</evidence>
<keyword evidence="11 19" id="KW-0442">Lipid degradation</keyword>
<gene>
    <name evidence="23" type="ORF">CFD26_104435</name>
</gene>
<dbReference type="Gene3D" id="2.60.40.420">
    <property type="entry name" value="Cupredoxins - blue copper proteins"/>
    <property type="match status" value="2"/>
</dbReference>
<keyword evidence="10 19" id="KW-0378">Hydrolase</keyword>
<dbReference type="GO" id="GO:0005507">
    <property type="term" value="F:copper ion binding"/>
    <property type="evidence" value="ECO:0007669"/>
    <property type="project" value="InterPro"/>
</dbReference>
<dbReference type="SMART" id="SM00022">
    <property type="entry name" value="PLAc"/>
    <property type="match status" value="1"/>
</dbReference>
<evidence type="ECO:0000256" key="9">
    <source>
        <dbReference type="ARBA" id="ARBA00022737"/>
    </source>
</evidence>
<feature type="binding site" description="type 1 copper site" evidence="18">
    <location>
        <position position="1374"/>
    </location>
    <ligand>
        <name>Cu cation</name>
        <dbReference type="ChEBI" id="CHEBI:23378"/>
        <label>1</label>
    </ligand>
</feature>
<evidence type="ECO:0000256" key="3">
    <source>
        <dbReference type="ARBA" id="ARBA00004141"/>
    </source>
</evidence>
<dbReference type="Pfam" id="PF01735">
    <property type="entry name" value="PLA2_B"/>
    <property type="match status" value="1"/>
</dbReference>
<dbReference type="EMBL" id="NIDN02000130">
    <property type="protein sequence ID" value="RLL95961.1"/>
    <property type="molecule type" value="Genomic_DNA"/>
</dbReference>
<feature type="transmembrane region" description="Helical" evidence="21">
    <location>
        <begin position="83"/>
        <end position="101"/>
    </location>
</feature>
<evidence type="ECO:0000256" key="20">
    <source>
        <dbReference type="RuleBase" id="RU362103"/>
    </source>
</evidence>
<keyword evidence="7 18" id="KW-0479">Metal-binding</keyword>
<evidence type="ECO:0000256" key="13">
    <source>
        <dbReference type="ARBA" id="ARBA00023008"/>
    </source>
</evidence>
<dbReference type="GO" id="GO:0016020">
    <property type="term" value="C:membrane"/>
    <property type="evidence" value="ECO:0007669"/>
    <property type="project" value="UniProtKB-SubCell"/>
</dbReference>
<keyword evidence="14 19" id="KW-0443">Lipid metabolism</keyword>
<comment type="catalytic activity">
    <reaction evidence="16">
        <text>nitric oxide + Fe(III)-[cytochrome c] + H2O = Fe(II)-[cytochrome c] + nitrite + 2 H(+)</text>
        <dbReference type="Rhea" id="RHEA:15233"/>
        <dbReference type="Rhea" id="RHEA-COMP:10350"/>
        <dbReference type="Rhea" id="RHEA-COMP:14399"/>
        <dbReference type="ChEBI" id="CHEBI:15377"/>
        <dbReference type="ChEBI" id="CHEBI:15378"/>
        <dbReference type="ChEBI" id="CHEBI:16301"/>
        <dbReference type="ChEBI" id="CHEBI:16480"/>
        <dbReference type="ChEBI" id="CHEBI:29033"/>
        <dbReference type="ChEBI" id="CHEBI:29034"/>
        <dbReference type="EC" id="1.7.2.1"/>
    </reaction>
</comment>
<dbReference type="FunFam" id="1.20.1250.20:FF:000983">
    <property type="entry name" value="MFS transporter, putative"/>
    <property type="match status" value="1"/>
</dbReference>
<proteinExistence type="inferred from homology"/>
<dbReference type="GO" id="GO:0004623">
    <property type="term" value="F:phospholipase A2 activity"/>
    <property type="evidence" value="ECO:0007669"/>
    <property type="project" value="TreeGrafter"/>
</dbReference>
<dbReference type="InterPro" id="IPR036259">
    <property type="entry name" value="MFS_trans_sf"/>
</dbReference>
<dbReference type="CDD" id="cd11020">
    <property type="entry name" value="CuRO_1_CuNIR"/>
    <property type="match status" value="1"/>
</dbReference>
<evidence type="ECO:0000256" key="21">
    <source>
        <dbReference type="SAM" id="Phobius"/>
    </source>
</evidence>
<evidence type="ECO:0000256" key="8">
    <source>
        <dbReference type="ARBA" id="ARBA00022729"/>
    </source>
</evidence>
<evidence type="ECO:0000256" key="12">
    <source>
        <dbReference type="ARBA" id="ARBA00023002"/>
    </source>
</evidence>
<dbReference type="GO" id="GO:0022857">
    <property type="term" value="F:transmembrane transporter activity"/>
    <property type="evidence" value="ECO:0007669"/>
    <property type="project" value="InterPro"/>
</dbReference>
<evidence type="ECO:0000256" key="19">
    <source>
        <dbReference type="PROSITE-ProRule" id="PRU00555"/>
    </source>
</evidence>
<comment type="similarity">
    <text evidence="4 20">Belongs to the lysophospholipase family.</text>
</comment>
<dbReference type="Proteomes" id="UP000215289">
    <property type="component" value="Unassembled WGS sequence"/>
</dbReference>
<dbReference type="GO" id="GO:0050421">
    <property type="term" value="F:nitrite reductase (NO-forming) activity"/>
    <property type="evidence" value="ECO:0007669"/>
    <property type="project" value="UniProtKB-EC"/>
</dbReference>
<organism evidence="23 24">
    <name type="scientific">Aspergillus turcosus</name>
    <dbReference type="NCBI Taxonomy" id="1245748"/>
    <lineage>
        <taxon>Eukaryota</taxon>
        <taxon>Fungi</taxon>
        <taxon>Dikarya</taxon>
        <taxon>Ascomycota</taxon>
        <taxon>Pezizomycotina</taxon>
        <taxon>Eurotiomycetes</taxon>
        <taxon>Eurotiomycetidae</taxon>
        <taxon>Eurotiales</taxon>
        <taxon>Aspergillaceae</taxon>
        <taxon>Aspergillus</taxon>
        <taxon>Aspergillus subgen. Fumigati</taxon>
    </lineage>
</organism>
<evidence type="ECO:0000259" key="22">
    <source>
        <dbReference type="PROSITE" id="PS51210"/>
    </source>
</evidence>
<evidence type="ECO:0000256" key="4">
    <source>
        <dbReference type="ARBA" id="ARBA00008780"/>
    </source>
</evidence>
<dbReference type="Gene3D" id="1.20.1250.20">
    <property type="entry name" value="MFS general substrate transporter like domains"/>
    <property type="match status" value="2"/>
</dbReference>
<evidence type="ECO:0000256" key="6">
    <source>
        <dbReference type="ARBA" id="ARBA00011233"/>
    </source>
</evidence>
<feature type="binding site" description="type 1 copper site" evidence="18">
    <location>
        <position position="1369"/>
    </location>
    <ligand>
        <name>Cu cation</name>
        <dbReference type="ChEBI" id="CHEBI:23378"/>
        <label>1</label>
    </ligand>
</feature>
<comment type="function">
    <text evidence="2">Catalyzes the release of fatty acids from lysophospholipids.</text>
</comment>
<dbReference type="STRING" id="1245748.A0A397GTD1"/>
<feature type="transmembrane region" description="Helical" evidence="21">
    <location>
        <begin position="172"/>
        <end position="194"/>
    </location>
</feature>
<keyword evidence="21" id="KW-0472">Membrane</keyword>
<keyword evidence="24" id="KW-1185">Reference proteome</keyword>
<evidence type="ECO:0000256" key="18">
    <source>
        <dbReference type="PIRSR" id="PIRSR601287-1"/>
    </source>
</evidence>
<evidence type="ECO:0000256" key="2">
    <source>
        <dbReference type="ARBA" id="ARBA00002169"/>
    </source>
</evidence>
<dbReference type="PROSITE" id="PS51210">
    <property type="entry name" value="PLA2C"/>
    <property type="match status" value="1"/>
</dbReference>
<dbReference type="Pfam" id="PF07690">
    <property type="entry name" value="MFS_1"/>
    <property type="match status" value="1"/>
</dbReference>
<evidence type="ECO:0000256" key="5">
    <source>
        <dbReference type="ARBA" id="ARBA00010609"/>
    </source>
</evidence>
<feature type="transmembrane region" description="Helical" evidence="21">
    <location>
        <begin position="334"/>
        <end position="356"/>
    </location>
</feature>
<feature type="binding site" description="type 1 copper site" evidence="18">
    <location>
        <position position="1423"/>
    </location>
    <ligand>
        <name>Cu cation</name>
        <dbReference type="ChEBI" id="CHEBI:23378"/>
        <label>1</label>
    </ligand>
</feature>
<evidence type="ECO:0000256" key="17">
    <source>
        <dbReference type="ARBA" id="ARBA00049531"/>
    </source>
</evidence>
<dbReference type="InterPro" id="IPR002642">
    <property type="entry name" value="LysoPLipase_cat_dom"/>
</dbReference>
<dbReference type="GO" id="GO:0004622">
    <property type="term" value="F:phosphatidylcholine lysophospholipase activity"/>
    <property type="evidence" value="ECO:0007669"/>
    <property type="project" value="UniProtKB-EC"/>
</dbReference>
<dbReference type="EC" id="3.1.1.5" evidence="20"/>
<dbReference type="GO" id="GO:0046475">
    <property type="term" value="P:glycerophospholipid catabolic process"/>
    <property type="evidence" value="ECO:0007669"/>
    <property type="project" value="TreeGrafter"/>
</dbReference>
<dbReference type="InterPro" id="IPR008972">
    <property type="entry name" value="Cupredoxin"/>
</dbReference>
<dbReference type="InterPro" id="IPR011707">
    <property type="entry name" value="Cu-oxidase-like_N"/>
</dbReference>
<comment type="catalytic activity">
    <reaction evidence="17 20">
        <text>a 1-acyl-sn-glycero-3-phosphocholine + H2O = sn-glycerol 3-phosphocholine + a fatty acid + H(+)</text>
        <dbReference type="Rhea" id="RHEA:15177"/>
        <dbReference type="ChEBI" id="CHEBI:15377"/>
        <dbReference type="ChEBI" id="CHEBI:15378"/>
        <dbReference type="ChEBI" id="CHEBI:16870"/>
        <dbReference type="ChEBI" id="CHEBI:28868"/>
        <dbReference type="ChEBI" id="CHEBI:58168"/>
        <dbReference type="EC" id="3.1.1.5"/>
    </reaction>
</comment>
<keyword evidence="21" id="KW-0812">Transmembrane</keyword>
<feature type="transmembrane region" description="Helical" evidence="21">
    <location>
        <begin position="483"/>
        <end position="502"/>
    </location>
</feature>
<dbReference type="InterPro" id="IPR016035">
    <property type="entry name" value="Acyl_Trfase/lysoPLipase"/>
</dbReference>
<feature type="transmembrane region" description="Helical" evidence="21">
    <location>
        <begin position="308"/>
        <end position="327"/>
    </location>
</feature>
<dbReference type="CDD" id="cd04208">
    <property type="entry name" value="CuRO_2_CuNIR"/>
    <property type="match status" value="1"/>
</dbReference>
<keyword evidence="21" id="KW-1133">Transmembrane helix</keyword>
<dbReference type="OrthoDB" id="2250022at2759"/>
<dbReference type="PRINTS" id="PR00695">
    <property type="entry name" value="CUNO2RDTASE"/>
</dbReference>
<comment type="cofactor">
    <cofactor evidence="18">
        <name>Cu(2+)</name>
        <dbReference type="ChEBI" id="CHEBI:29036"/>
    </cofactor>
</comment>
<name>A0A397GTD1_9EURO</name>
<dbReference type="CDD" id="cd07203">
    <property type="entry name" value="cPLA2_Fungal_PLB"/>
    <property type="match status" value="1"/>
</dbReference>
<feature type="transmembrane region" description="Helical" evidence="21">
    <location>
        <begin position="244"/>
        <end position="264"/>
    </location>
</feature>
<feature type="binding site" description="type 1 copper site" evidence="18">
    <location>
        <position position="1410"/>
    </location>
    <ligand>
        <name>Cu cation</name>
        <dbReference type="ChEBI" id="CHEBI:23378"/>
        <label>1</label>
    </ligand>
</feature>
<evidence type="ECO:0000313" key="24">
    <source>
        <dbReference type="Proteomes" id="UP000215289"/>
    </source>
</evidence>
<feature type="domain" description="PLA2c" evidence="22">
    <location>
        <begin position="518"/>
        <end position="1066"/>
    </location>
</feature>
<dbReference type="InterPro" id="IPR011706">
    <property type="entry name" value="Cu-oxidase_C"/>
</dbReference>
<feature type="transmembrane region" description="Helical" evidence="21">
    <location>
        <begin position="276"/>
        <end position="296"/>
    </location>
</feature>
<dbReference type="PANTHER" id="PTHR10728">
    <property type="entry name" value="CYTOSOLIC PHOSPHOLIPASE A2"/>
    <property type="match status" value="1"/>
</dbReference>
<evidence type="ECO:0000256" key="10">
    <source>
        <dbReference type="ARBA" id="ARBA00022801"/>
    </source>
</evidence>
<comment type="subcellular location">
    <subcellularLocation>
        <location evidence="3">Membrane</location>
        <topology evidence="3">Multi-pass membrane protein</topology>
    </subcellularLocation>
</comment>
<evidence type="ECO:0000256" key="14">
    <source>
        <dbReference type="ARBA" id="ARBA00023098"/>
    </source>
</evidence>
<dbReference type="SUPFAM" id="SSF103473">
    <property type="entry name" value="MFS general substrate transporter"/>
    <property type="match status" value="1"/>
</dbReference>
<keyword evidence="15" id="KW-0325">Glycoprotein</keyword>
<evidence type="ECO:0000256" key="7">
    <source>
        <dbReference type="ARBA" id="ARBA00022723"/>
    </source>
</evidence>
<dbReference type="InterPro" id="IPR011701">
    <property type="entry name" value="MFS"/>
</dbReference>
<dbReference type="FunFam" id="3.40.1090.10:FF:000010">
    <property type="entry name" value="Lysophospholipase"/>
    <property type="match status" value="1"/>
</dbReference>
<keyword evidence="13 18" id="KW-0186">Copper</keyword>
<comment type="similarity">
    <text evidence="5">Belongs to the multicopper oxidase family.</text>
</comment>
<evidence type="ECO:0000256" key="15">
    <source>
        <dbReference type="ARBA" id="ARBA00023180"/>
    </source>
</evidence>
<dbReference type="SUPFAM" id="SSF52151">
    <property type="entry name" value="FabD/lysophospholipase-like"/>
    <property type="match status" value="1"/>
</dbReference>
<accession>A0A397GTD1</accession>
<dbReference type="Pfam" id="PF07732">
    <property type="entry name" value="Cu-oxidase_3"/>
    <property type="match status" value="1"/>
</dbReference>
<keyword evidence="9" id="KW-0677">Repeat</keyword>
<feature type="transmembrane region" description="Helical" evidence="21">
    <location>
        <begin position="140"/>
        <end position="160"/>
    </location>
</feature>
<dbReference type="Pfam" id="PF07731">
    <property type="entry name" value="Cu-oxidase_2"/>
    <property type="match status" value="1"/>
</dbReference>
<sequence length="1612" mass="175725">MSKSTTEQREFTQTKLENASDALYEAYASKDPEWHRQMTRSLLRKVDLHLLPFLVVMYLLNFLDRNNLSQARLGTLEKDLGMTGTDFNLATSILFVGYLLMQLPSNLLLTRVKPSWLLGVAMAIWSSWYTRQELSHRIAWFYAGSSLANAFGGLIGAGVLGNLEGAHGIAGWRWLFIIEGSITVGVSLFSTVWLPNYPATTSWLDETEQAYAQWRLINDAGEADDTNAVSIKEALAMVFRDRRIYLFILLQHISLLSQTFQYFFPTIVKTLGYGSIETLLITAPVWIATFLVSLLVTWTSGRTNDRSWHIIGLMSLSAVGCIICTATTNIGARFFAMFLMPMGAVSAYQIIIAWVANSFPRPLVKRSAAIATANMIGNTATIYGSYMWPSSSGPRYVAGGSATAVVMVLVAVLAGVIRMVHSRINKRLEEEEREHEAENLGYPIRGEGPSGYGSMMRYGFPGTILRIGNVLFFKMVRGIDMKAIFTLLTALAVTATPLDLSIRALPNAPNGYTPANVSCPATRPSIRGAGSLSPNETAWLEIRRNNTVQPMKDLLGRLNLTFDAASYIDRVSSNASNLPNIAIAVSGGGYRALTNGAGAIKAFDNRTKGSTGSGQLGGLLQSATYVSGLSGGGWLVGSVYVNNFTTVSDLQSGRNGDVWQFSTSILEGPKTRHLQFLSTVDYWRNLLDAVNGKSNAGFNTSLTDYWGRALSYQFINDPTGNGGVSYTWSSIALNDSFQRGEMPLPILVADGRNPGERLIGSNSTVYEFNPWEFGSFDPSIFGFAPLEYLGSRFDNGQLPSNESCVRGFDNAGFIMGTSSSLFNQFILRLNTTNLPDLVKAAFSRILTNLGQDGDDIAIYAPNPFYGFRNSTAAYSHSRELDLVDGGEDGQNIPLHPLIQPTRHVDVIFAVDSSADTAYNWPNGTSLVATYERSLNSSGIGNRTVFPAVPDVNTFVNLGLNTRPTFFGCDPANLSAPAPLVVYLPNAPYSAHSNTSTFQLSYADSQRDEIITNGYNVVTRGNATADKAWPSCVGCAILQRSMYRTNTSMPDVCSICFKAYCWNGTVDSKTPRTYEPSQVTGSKATSAAYREGLNWLVGGFAVGLDIDVESLRPLLHIDRLGRAHRAAHSDTVEEDIQSSVLLRCGADDSLAVGGHGDIGLHGNRVAFSFGLDHLHGTLRQRQVDIHAYNRAAVFSEEDGCCTRIADPIACCASASHDGYSACETPSRSANPISKRPKERLQVWPWLAVTILGGSLLLSTREGPTQLDTDTSRRQRIYPTRDESQDNILTLPREDAILTTAPNVPPPITRTYPVLLRVPLTTTTKTRQLTSQYKYETWTFNNTVPGPFIRARVGDVVELSLTNHDRTGNPHNIDCHAFTGPGGGAAVTTAEEDETKTARFKLLTPGLFVYHCAAAPVPVHIANGMYGLIYVQPADGDLPPVDREYYVLQSEFYHEPPEIEADGRPSSTVEFSYPAALREEPSAVVFNGSESALTRDHPLKAKTGESVRIFFGNAGPNLTSSFHAIGSHFQQVFRDGGVVDPPARLLSTVSVPPGGAAIVDLKMIVPGTYTLVDHAIFRMDKGAVGYLNVAGAPRPDILYSELPPEPCVGCKLHP</sequence>
<dbReference type="FunFam" id="2.60.40.420:FF:000093">
    <property type="entry name" value="Copper-containing nitrite reductase"/>
    <property type="match status" value="1"/>
</dbReference>
<dbReference type="PANTHER" id="PTHR10728:SF33">
    <property type="entry name" value="LYSOPHOSPHOLIPASE 1-RELATED"/>
    <property type="match status" value="1"/>
</dbReference>
<feature type="binding site" description="type 1 copper site" evidence="18">
    <location>
        <position position="1409"/>
    </location>
    <ligand>
        <name>Cu cation</name>
        <dbReference type="ChEBI" id="CHEBI:23378"/>
        <label>1</label>
    </ligand>
</feature>
<dbReference type="Gene3D" id="3.40.1090.10">
    <property type="entry name" value="Cytosolic phospholipase A2 catalytic domain"/>
    <property type="match status" value="1"/>
</dbReference>
<dbReference type="GO" id="GO:0005829">
    <property type="term" value="C:cytosol"/>
    <property type="evidence" value="ECO:0007669"/>
    <property type="project" value="TreeGrafter"/>
</dbReference>
<comment type="caution">
    <text evidence="23">The sequence shown here is derived from an EMBL/GenBank/DDBJ whole genome shotgun (WGS) entry which is preliminary data.</text>
</comment>
<protein>
    <recommendedName>
        <fullName evidence="20">Lysophospholipase</fullName>
        <ecNumber evidence="20">3.1.1.5</ecNumber>
    </recommendedName>
</protein>
<dbReference type="SUPFAM" id="SSF49503">
    <property type="entry name" value="Cupredoxins"/>
    <property type="match status" value="2"/>
</dbReference>
<feature type="binding site" description="type 1 copper site" evidence="18">
    <location>
        <position position="1572"/>
    </location>
    <ligand>
        <name>Cu cation</name>
        <dbReference type="ChEBI" id="CHEBI:23378"/>
        <label>1</label>
    </ligand>
</feature>
<comment type="cofactor">
    <cofactor evidence="1 18">
        <name>Cu(+)</name>
        <dbReference type="ChEBI" id="CHEBI:49552"/>
    </cofactor>
</comment>
<evidence type="ECO:0000256" key="11">
    <source>
        <dbReference type="ARBA" id="ARBA00022963"/>
    </source>
</evidence>
<feature type="transmembrane region" description="Helical" evidence="21">
    <location>
        <begin position="46"/>
        <end position="63"/>
    </location>
</feature>
<feature type="binding site" description="type 1 copper site" evidence="18">
    <location>
        <position position="1418"/>
    </location>
    <ligand>
        <name>Cu cation</name>
        <dbReference type="ChEBI" id="CHEBI:23378"/>
        <label>1</label>
    </ligand>
</feature>
<evidence type="ECO:0000256" key="16">
    <source>
        <dbReference type="ARBA" id="ARBA00049340"/>
    </source>
</evidence>
<reference evidence="23 24" key="1">
    <citation type="submission" date="2018-08" db="EMBL/GenBank/DDBJ databases">
        <title>Draft genome sequences of two Aspergillus turcosus clinical strains isolated from bronchoalveolar lavage fluid: one azole-susceptible and the other azole-resistant.</title>
        <authorList>
            <person name="Parent-Michaud M."/>
            <person name="Dufresne P.J."/>
            <person name="Fournier E."/>
            <person name="Martineau C."/>
            <person name="Moreira S."/>
            <person name="Perkins V."/>
            <person name="De Repentigny L."/>
            <person name="Dufresne S.F."/>
        </authorList>
    </citation>
    <scope>NUCLEOTIDE SEQUENCE [LARGE SCALE GENOMIC DNA]</scope>
    <source>
        <strain evidence="23">HMR AF 1038</strain>
    </source>
</reference>
<feature type="transmembrane region" description="Helical" evidence="21">
    <location>
        <begin position="396"/>
        <end position="417"/>
    </location>
</feature>
<keyword evidence="12" id="KW-0560">Oxidoreductase</keyword>